<evidence type="ECO:0000256" key="10">
    <source>
        <dbReference type="ARBA" id="ARBA00023303"/>
    </source>
</evidence>
<evidence type="ECO:0000313" key="14">
    <source>
        <dbReference type="RefSeq" id="XP_035828247.1"/>
    </source>
</evidence>
<dbReference type="Pfam" id="PF00858">
    <property type="entry name" value="ASC"/>
    <property type="match status" value="1"/>
</dbReference>
<feature type="compositionally biased region" description="Polar residues" evidence="12">
    <location>
        <begin position="507"/>
        <end position="522"/>
    </location>
</feature>
<keyword evidence="4 11" id="KW-0812">Transmembrane</keyword>
<evidence type="ECO:0000256" key="3">
    <source>
        <dbReference type="ARBA" id="ARBA00022461"/>
    </source>
</evidence>
<reference evidence="14" key="1">
    <citation type="submission" date="2025-08" db="UniProtKB">
        <authorList>
            <consortium name="RefSeq"/>
        </authorList>
    </citation>
    <scope>IDENTIFICATION</scope>
</reference>
<feature type="region of interest" description="Disordered" evidence="12">
    <location>
        <begin position="1"/>
        <end position="66"/>
    </location>
</feature>
<evidence type="ECO:0000256" key="5">
    <source>
        <dbReference type="ARBA" id="ARBA00022989"/>
    </source>
</evidence>
<feature type="region of interest" description="Disordered" evidence="12">
    <location>
        <begin position="671"/>
        <end position="708"/>
    </location>
</feature>
<dbReference type="Gene3D" id="1.10.287.770">
    <property type="entry name" value="YojJ-like"/>
    <property type="match status" value="1"/>
</dbReference>
<dbReference type="InterPro" id="IPR001873">
    <property type="entry name" value="ENaC"/>
</dbReference>
<evidence type="ECO:0000256" key="4">
    <source>
        <dbReference type="ARBA" id="ARBA00022692"/>
    </source>
</evidence>
<dbReference type="PANTHER" id="PTHR11690">
    <property type="entry name" value="AMILORIDE-SENSITIVE SODIUM CHANNEL-RELATED"/>
    <property type="match status" value="1"/>
</dbReference>
<keyword evidence="5" id="KW-1133">Transmembrane helix</keyword>
<evidence type="ECO:0000256" key="9">
    <source>
        <dbReference type="ARBA" id="ARBA00023201"/>
    </source>
</evidence>
<keyword evidence="3 11" id="KW-0894">Sodium channel</keyword>
<dbReference type="Proteomes" id="UP000694888">
    <property type="component" value="Unplaced"/>
</dbReference>
<dbReference type="GO" id="GO:0034220">
    <property type="term" value="P:monoatomic ion transmembrane transport"/>
    <property type="evidence" value="ECO:0007669"/>
    <property type="project" value="UniProtKB-KW"/>
</dbReference>
<dbReference type="GeneID" id="101846093"/>
<dbReference type="PRINTS" id="PR01078">
    <property type="entry name" value="AMINACHANNEL"/>
</dbReference>
<keyword evidence="9 11" id="KW-0739">Sodium transport</keyword>
<comment type="subcellular location">
    <subcellularLocation>
        <location evidence="1">Membrane</location>
        <topology evidence="1">Multi-pass membrane protein</topology>
    </subcellularLocation>
</comment>
<keyword evidence="13" id="KW-1185">Reference proteome</keyword>
<evidence type="ECO:0000256" key="8">
    <source>
        <dbReference type="ARBA" id="ARBA00023136"/>
    </source>
</evidence>
<gene>
    <name evidence="14" type="primary">LOC101846093</name>
</gene>
<dbReference type="RefSeq" id="XP_035828247.1">
    <property type="nucleotide sequence ID" value="XM_035972354.1"/>
</dbReference>
<accession>A0ABM1W0Q4</accession>
<keyword evidence="6" id="KW-0915">Sodium</keyword>
<feature type="region of interest" description="Disordered" evidence="12">
    <location>
        <begin position="505"/>
        <end position="536"/>
    </location>
</feature>
<feature type="compositionally biased region" description="Basic and acidic residues" evidence="12">
    <location>
        <begin position="595"/>
        <end position="612"/>
    </location>
</feature>
<keyword evidence="7 11" id="KW-0406">Ion transport</keyword>
<feature type="region of interest" description="Disordered" evidence="12">
    <location>
        <begin position="585"/>
        <end position="628"/>
    </location>
</feature>
<keyword evidence="8" id="KW-0472">Membrane</keyword>
<evidence type="ECO:0000256" key="1">
    <source>
        <dbReference type="ARBA" id="ARBA00004141"/>
    </source>
</evidence>
<organism evidence="13 14">
    <name type="scientific">Aplysia californica</name>
    <name type="common">California sea hare</name>
    <dbReference type="NCBI Taxonomy" id="6500"/>
    <lineage>
        <taxon>Eukaryota</taxon>
        <taxon>Metazoa</taxon>
        <taxon>Spiralia</taxon>
        <taxon>Lophotrochozoa</taxon>
        <taxon>Mollusca</taxon>
        <taxon>Gastropoda</taxon>
        <taxon>Heterobranchia</taxon>
        <taxon>Euthyneura</taxon>
        <taxon>Tectipleura</taxon>
        <taxon>Aplysiida</taxon>
        <taxon>Aplysioidea</taxon>
        <taxon>Aplysiidae</taxon>
        <taxon>Aplysia</taxon>
    </lineage>
</organism>
<keyword evidence="2 11" id="KW-0813">Transport</keyword>
<protein>
    <submittedName>
        <fullName evidence="14">Amiloride-sensitive sodium channel subunit gamma-2</fullName>
    </submittedName>
</protein>
<name>A0ABM1W0Q4_APLCA</name>
<evidence type="ECO:0000313" key="13">
    <source>
        <dbReference type="Proteomes" id="UP000694888"/>
    </source>
</evidence>
<evidence type="ECO:0000256" key="12">
    <source>
        <dbReference type="SAM" id="MobiDB-lite"/>
    </source>
</evidence>
<evidence type="ECO:0000256" key="2">
    <source>
        <dbReference type="ARBA" id="ARBA00022448"/>
    </source>
</evidence>
<proteinExistence type="inferred from homology"/>
<dbReference type="PANTHER" id="PTHR11690:SF248">
    <property type="entry name" value="PICKPOCKET 17, ISOFORM A"/>
    <property type="match status" value="1"/>
</dbReference>
<evidence type="ECO:0000256" key="6">
    <source>
        <dbReference type="ARBA" id="ARBA00023053"/>
    </source>
</evidence>
<evidence type="ECO:0000256" key="7">
    <source>
        <dbReference type="ARBA" id="ARBA00023065"/>
    </source>
</evidence>
<comment type="similarity">
    <text evidence="11">Belongs to the amiloride-sensitive sodium channel (TC 1.A.6) family.</text>
</comment>
<evidence type="ECO:0000256" key="11">
    <source>
        <dbReference type="RuleBase" id="RU000679"/>
    </source>
</evidence>
<sequence>MGKRKRRSSGAKWEEPGASGVKWEESGASGIKWEEPGASGIKWEEPGASGVKWEESGTSGVKWEESGAGLKRSKRFIDGFEVSESNPRYNDNNGPPNDQGLFTGNKSALRAIEDEFKFIFSTMPKNTREFIGHQIDDMLMECTFRGIECFSEQFRLLQTAEYGNCFTLENEQFVSTVGGPNDGLTLMFFIEDNEYLSGITSSLGFQVHVHAPGSVPNPYEEGLSVSAGMETFVGLKQVNIVREKDPYGTCTDGDFITKLYNITYTQKTCQQFCVQSSIVTRCGCFDPEDEEIFKRLNETDTDISFCRSANETFCLVEILSEYNSGTLQCDCPSPCEETLYSKALSTRTWPTSEYATILVEYLCAHLNDTVCQEYASKSRSDLAASFLKIVVYFEDLNYENITEQPDYEPFQFVSDIGGTIGLWIGLSLISVFEVFQFFYELLHFFIYTKPKQDRKMKQKKKLRARKHGSRVAMKFIPGLSTDPSLQTASSKLAALRSLDQKYLPGDQSRSVSLPRTRSSRSSDGTEENRLIGISDIPGSDPRKVGFSDAVNHADVNWEINEKQSPIPERSIGNGLSLGAAVFYTGGKNRDRRNPHRDNTKDGTGKDYNDARNDIMYPGPKPEANNLSSDKEQYYEIPADVRQTGDRGGDYSRSAKNGRILFRGHHSGWPVNDRSFHGNHHHANHGNQQHANHSNHHQANHGYENPAFQGRMKDSSVLHLNNHMSMHDTSGTA</sequence>
<keyword evidence="10 11" id="KW-0407">Ion channel</keyword>
<dbReference type="Gene3D" id="2.60.470.10">
    <property type="entry name" value="Acid-sensing ion channels like domains"/>
    <property type="match status" value="1"/>
</dbReference>